<dbReference type="InterPro" id="IPR011051">
    <property type="entry name" value="RmlC_Cupin_sf"/>
</dbReference>
<gene>
    <name evidence="2" type="ORF">BJN45_04420</name>
</gene>
<dbReference type="STRING" id="418702.BJN45_04420"/>
<dbReference type="PANTHER" id="PTHR42966:SF1">
    <property type="entry name" value="SIALIC ACID SYNTHASE"/>
    <property type="match status" value="1"/>
</dbReference>
<feature type="domain" description="SAF" evidence="1">
    <location>
        <begin position="277"/>
        <end position="337"/>
    </location>
</feature>
<dbReference type="InterPro" id="IPR036732">
    <property type="entry name" value="AFP_Neu5c_C_sf"/>
</dbReference>
<dbReference type="SMART" id="SM00858">
    <property type="entry name" value="SAF"/>
    <property type="match status" value="1"/>
</dbReference>
<name>A0A1R1IDM3_9RHOO</name>
<dbReference type="InterPro" id="IPR013785">
    <property type="entry name" value="Aldolase_TIM"/>
</dbReference>
<dbReference type="SUPFAM" id="SSF51182">
    <property type="entry name" value="RmlC-like cupins"/>
    <property type="match status" value="1"/>
</dbReference>
<dbReference type="AlphaFoldDB" id="A0A1R1IDM3"/>
<dbReference type="PANTHER" id="PTHR42966">
    <property type="entry name" value="N-ACETYLNEURAMINATE SYNTHASE"/>
    <property type="match status" value="1"/>
</dbReference>
<keyword evidence="3" id="KW-1185">Reference proteome</keyword>
<dbReference type="InterPro" id="IPR014710">
    <property type="entry name" value="RmlC-like_jellyroll"/>
</dbReference>
<sequence length="495" mass="55619">MSKPLFIFEMANNHMGDTAHGVAIIRAIREACEGFDFDFAFKLQYRDLDSFIHPSFKGRDDVKYVKRFEETRLSQAQFQTLIDTMCECGFKTVCTPFDEKSVDLIEAQGIEMIKIASCSLTDWPLLERIAQSDKPIIASTAGATQEDVDNVTSFFLHRSKNLTLMHCVAEYPTPDANLHISRIDALLQRYPDVRIGFSTHEAPDRNEPVMLALAKGATVFEKHVGLPTGQYALNAYSANPQQVRAWLNAAAMAQSMCGSEAWPPATKNESDSLESLRRAVFLTRDIAAGETISNDAVCFAFPPVPGQISANQWSKYNRFVARQPLEAGSPLLAAEVDVSNERAEVRAAVTAVCHLLKEGNIVVPGKSDLEISHHYGMERFAEYGLIMMTVVNREYCKKLLAMLPGQTHPEQYHKQKEETFVILHGKITIWLDGQPIEAERGDVITVQRGVRHKFHTQEGVVFEEISSTHYHDDSFYTDASIQANSRRKTLLTHWM</sequence>
<dbReference type="Pfam" id="PF03102">
    <property type="entry name" value="NeuB"/>
    <property type="match status" value="1"/>
</dbReference>
<comment type="caution">
    <text evidence="2">The sequence shown here is derived from an EMBL/GenBank/DDBJ whole genome shotgun (WGS) entry which is preliminary data.</text>
</comment>
<dbReference type="SUPFAM" id="SSF51269">
    <property type="entry name" value="AFP III-like domain"/>
    <property type="match status" value="1"/>
</dbReference>
<dbReference type="Pfam" id="PF08666">
    <property type="entry name" value="SAF"/>
    <property type="match status" value="1"/>
</dbReference>
<protein>
    <submittedName>
        <fullName evidence="2">Spore coat protein</fullName>
    </submittedName>
</protein>
<dbReference type="EMBL" id="MTHD01000001">
    <property type="protein sequence ID" value="OMG56847.1"/>
    <property type="molecule type" value="Genomic_DNA"/>
</dbReference>
<evidence type="ECO:0000313" key="3">
    <source>
        <dbReference type="Proteomes" id="UP000187526"/>
    </source>
</evidence>
<dbReference type="InterPro" id="IPR013132">
    <property type="entry name" value="PseI/NeuA/B-like_N"/>
</dbReference>
<reference evidence="2 3" key="1">
    <citation type="submission" date="2016-10" db="EMBL/GenBank/DDBJ databases">
        <title>Alkaliphiles isolated from bioreactors.</title>
        <authorList>
            <person name="Salah Z."/>
            <person name="Rout S.P."/>
            <person name="Humphreys P.N."/>
        </authorList>
    </citation>
    <scope>NUCLEOTIDE SEQUENCE [LARGE SCALE GENOMIC DNA]</scope>
    <source>
        <strain evidence="2 3">ZS02</strain>
    </source>
</reference>
<accession>A0A1R1IDM3</accession>
<keyword evidence="2" id="KW-0167">Capsid protein</keyword>
<keyword evidence="2" id="KW-0946">Virion</keyword>
<evidence type="ECO:0000259" key="1">
    <source>
        <dbReference type="SMART" id="SM00858"/>
    </source>
</evidence>
<proteinExistence type="predicted"/>
<dbReference type="InterPro" id="IPR013974">
    <property type="entry name" value="SAF"/>
</dbReference>
<dbReference type="InterPro" id="IPR051690">
    <property type="entry name" value="PseI-like"/>
</dbReference>
<evidence type="ECO:0000313" key="2">
    <source>
        <dbReference type="EMBL" id="OMG56847.1"/>
    </source>
</evidence>
<dbReference type="CDD" id="cd11611">
    <property type="entry name" value="SAF"/>
    <property type="match status" value="1"/>
</dbReference>
<dbReference type="GO" id="GO:0047444">
    <property type="term" value="F:N-acylneuraminate-9-phosphate synthase activity"/>
    <property type="evidence" value="ECO:0007669"/>
    <property type="project" value="TreeGrafter"/>
</dbReference>
<dbReference type="Pfam" id="PF07883">
    <property type="entry name" value="Cupin_2"/>
    <property type="match status" value="1"/>
</dbReference>
<organism evidence="2 3">
    <name type="scientific">Azonexus hydrophilus</name>
    <dbReference type="NCBI Taxonomy" id="418702"/>
    <lineage>
        <taxon>Bacteria</taxon>
        <taxon>Pseudomonadati</taxon>
        <taxon>Pseudomonadota</taxon>
        <taxon>Betaproteobacteria</taxon>
        <taxon>Rhodocyclales</taxon>
        <taxon>Azonexaceae</taxon>
        <taxon>Azonexus</taxon>
    </lineage>
</organism>
<dbReference type="SUPFAM" id="SSF51569">
    <property type="entry name" value="Aldolase"/>
    <property type="match status" value="1"/>
</dbReference>
<dbReference type="Gene3D" id="3.20.20.70">
    <property type="entry name" value="Aldolase class I"/>
    <property type="match status" value="1"/>
</dbReference>
<dbReference type="InterPro" id="IPR013096">
    <property type="entry name" value="Cupin_2"/>
</dbReference>
<dbReference type="Proteomes" id="UP000187526">
    <property type="component" value="Unassembled WGS sequence"/>
</dbReference>
<dbReference type="RefSeq" id="WP_076092396.1">
    <property type="nucleotide sequence ID" value="NZ_MTHD01000001.1"/>
</dbReference>
<dbReference type="Gene3D" id="3.90.1210.10">
    <property type="entry name" value="Antifreeze-like/N-acetylneuraminic acid synthase C-terminal domain"/>
    <property type="match status" value="1"/>
</dbReference>
<dbReference type="GO" id="GO:0016051">
    <property type="term" value="P:carbohydrate biosynthetic process"/>
    <property type="evidence" value="ECO:0007669"/>
    <property type="project" value="InterPro"/>
</dbReference>
<dbReference type="Gene3D" id="2.60.120.10">
    <property type="entry name" value="Jelly Rolls"/>
    <property type="match status" value="1"/>
</dbReference>